<name>A0AAE1U5M5_9EUCA</name>
<sequence length="360" mass="40774">MEQSLVNGAIRTDEDKDKDPELLRLEMQVCLQQAETEKLRLQFELNKLNISSSDTMSRFDIEDAPWASVTQLVVPTSHRQGLLELAHDGRFSGHLGVRKTFNRLAKKNYWPDSRCRRKVPPNLEGNLAQRLLRCWEVAAHNSEQARDKAKTWYDKRTRHREFHPGYEIKYPSVFKNEPGRTTDVAHDIDVGSASPIKQALYRVHPSRVNQMKSELADIESLGVIEPSQEIIQSAIGTNSPGHLLSAFPRYLTCVVFGRTCRIVRFRLNWCRLLNGPPPVASLSDFTQCSTQTNSISRFSQRPMLVVAAEEFPPHVLVKKVPSEAGWESNRVPNEAGGTNFTMNGPMDTLLQTLAHSLNFS</sequence>
<proteinExistence type="predicted"/>
<dbReference type="InterPro" id="IPR041588">
    <property type="entry name" value="Integrase_H2C2"/>
</dbReference>
<dbReference type="Pfam" id="PF17921">
    <property type="entry name" value="Integrase_H2C2"/>
    <property type="match status" value="1"/>
</dbReference>
<evidence type="ECO:0000259" key="2">
    <source>
        <dbReference type="Pfam" id="PF17921"/>
    </source>
</evidence>
<feature type="domain" description="Integrase zinc-binding" evidence="2">
    <location>
        <begin position="74"/>
        <end position="112"/>
    </location>
</feature>
<evidence type="ECO:0000256" key="1">
    <source>
        <dbReference type="ARBA" id="ARBA00012493"/>
    </source>
</evidence>
<evidence type="ECO:0000313" key="3">
    <source>
        <dbReference type="EMBL" id="KAK4310862.1"/>
    </source>
</evidence>
<dbReference type="PANTHER" id="PTHR37984:SF5">
    <property type="entry name" value="PROTEIN NYNRIN-LIKE"/>
    <property type="match status" value="1"/>
</dbReference>
<reference evidence="3" key="1">
    <citation type="submission" date="2023-11" db="EMBL/GenBank/DDBJ databases">
        <title>Genome assemblies of two species of porcelain crab, Petrolisthes cinctipes and Petrolisthes manimaculis (Anomura: Porcellanidae).</title>
        <authorList>
            <person name="Angst P."/>
        </authorList>
    </citation>
    <scope>NUCLEOTIDE SEQUENCE</scope>
    <source>
        <strain evidence="3">PB745_02</strain>
        <tissue evidence="3">Gill</tissue>
    </source>
</reference>
<dbReference type="Gene3D" id="1.10.340.70">
    <property type="match status" value="1"/>
</dbReference>
<gene>
    <name evidence="3" type="ORF">Pmani_017610</name>
</gene>
<accession>A0AAE1U5M5</accession>
<dbReference type="AlphaFoldDB" id="A0AAE1U5M5"/>
<evidence type="ECO:0000313" key="4">
    <source>
        <dbReference type="Proteomes" id="UP001292094"/>
    </source>
</evidence>
<dbReference type="EC" id="2.7.7.49" evidence="1"/>
<organism evidence="3 4">
    <name type="scientific">Petrolisthes manimaculis</name>
    <dbReference type="NCBI Taxonomy" id="1843537"/>
    <lineage>
        <taxon>Eukaryota</taxon>
        <taxon>Metazoa</taxon>
        <taxon>Ecdysozoa</taxon>
        <taxon>Arthropoda</taxon>
        <taxon>Crustacea</taxon>
        <taxon>Multicrustacea</taxon>
        <taxon>Malacostraca</taxon>
        <taxon>Eumalacostraca</taxon>
        <taxon>Eucarida</taxon>
        <taxon>Decapoda</taxon>
        <taxon>Pleocyemata</taxon>
        <taxon>Anomura</taxon>
        <taxon>Galatheoidea</taxon>
        <taxon>Porcellanidae</taxon>
        <taxon>Petrolisthes</taxon>
    </lineage>
</organism>
<dbReference type="GO" id="GO:0003964">
    <property type="term" value="F:RNA-directed DNA polymerase activity"/>
    <property type="evidence" value="ECO:0007669"/>
    <property type="project" value="UniProtKB-EC"/>
</dbReference>
<comment type="caution">
    <text evidence="3">The sequence shown here is derived from an EMBL/GenBank/DDBJ whole genome shotgun (WGS) entry which is preliminary data.</text>
</comment>
<dbReference type="EMBL" id="JAWZYT010001589">
    <property type="protein sequence ID" value="KAK4310862.1"/>
    <property type="molecule type" value="Genomic_DNA"/>
</dbReference>
<dbReference type="PANTHER" id="PTHR37984">
    <property type="entry name" value="PROTEIN CBG26694"/>
    <property type="match status" value="1"/>
</dbReference>
<keyword evidence="4" id="KW-1185">Reference proteome</keyword>
<dbReference type="InterPro" id="IPR050951">
    <property type="entry name" value="Retrovirus_Pol_polyprotein"/>
</dbReference>
<dbReference type="Proteomes" id="UP001292094">
    <property type="component" value="Unassembled WGS sequence"/>
</dbReference>
<protein>
    <recommendedName>
        <fullName evidence="1">RNA-directed DNA polymerase</fullName>
        <ecNumber evidence="1">2.7.7.49</ecNumber>
    </recommendedName>
</protein>